<protein>
    <submittedName>
        <fullName evidence="5">Pentatricopeptide repeat-containing protein</fullName>
    </submittedName>
</protein>
<dbReference type="OMA" id="SSAGHWE"/>
<comment type="caution">
    <text evidence="5">The sequence shown here is derived from an EMBL/GenBank/DDBJ whole genome shotgun (WGS) entry which is preliminary data.</text>
</comment>
<feature type="domain" description="DYW" evidence="4">
    <location>
        <begin position="545"/>
        <end position="637"/>
    </location>
</feature>
<dbReference type="OrthoDB" id="185373at2759"/>
<evidence type="ECO:0000313" key="5">
    <source>
        <dbReference type="EMBL" id="PHT88353.1"/>
    </source>
</evidence>
<dbReference type="PANTHER" id="PTHR47926:SF469">
    <property type="entry name" value="DYW DOMAIN-CONTAINING PROTEIN"/>
    <property type="match status" value="1"/>
</dbReference>
<feature type="repeat" description="PPR" evidence="3">
    <location>
        <begin position="365"/>
        <end position="400"/>
    </location>
</feature>
<dbReference type="NCBIfam" id="TIGR00756">
    <property type="entry name" value="PPR"/>
    <property type="match status" value="5"/>
</dbReference>
<dbReference type="InterPro" id="IPR046960">
    <property type="entry name" value="PPR_At4g14850-like_plant"/>
</dbReference>
<feature type="repeat" description="PPR" evidence="3">
    <location>
        <begin position="330"/>
        <end position="364"/>
    </location>
</feature>
<dbReference type="SMR" id="A0A1U8G5F5"/>
<dbReference type="Gramene" id="PHT88353">
    <property type="protein sequence ID" value="PHT88353"/>
    <property type="gene ID" value="T459_10459"/>
</dbReference>
<dbReference type="InterPro" id="IPR046848">
    <property type="entry name" value="E_motif"/>
</dbReference>
<reference evidence="5 6" key="2">
    <citation type="journal article" date="2017" name="Genome Biol.">
        <title>New reference genome sequences of hot pepper reveal the massive evolution of plant disease-resistance genes by retroduplication.</title>
        <authorList>
            <person name="Kim S."/>
            <person name="Park J."/>
            <person name="Yeom S.I."/>
            <person name="Kim Y.M."/>
            <person name="Seo E."/>
            <person name="Kim K.T."/>
            <person name="Kim M.S."/>
            <person name="Lee J.M."/>
            <person name="Cheong K."/>
            <person name="Shin H.S."/>
            <person name="Kim S.B."/>
            <person name="Han K."/>
            <person name="Lee J."/>
            <person name="Park M."/>
            <person name="Lee H.A."/>
            <person name="Lee H.Y."/>
            <person name="Lee Y."/>
            <person name="Oh S."/>
            <person name="Lee J.H."/>
            <person name="Choi E."/>
            <person name="Choi E."/>
            <person name="Lee S.E."/>
            <person name="Jeon J."/>
            <person name="Kim H."/>
            <person name="Choi G."/>
            <person name="Song H."/>
            <person name="Lee J."/>
            <person name="Lee S.C."/>
            <person name="Kwon J.K."/>
            <person name="Lee H.Y."/>
            <person name="Koo N."/>
            <person name="Hong Y."/>
            <person name="Kim R.W."/>
            <person name="Kang W.H."/>
            <person name="Huh J.H."/>
            <person name="Kang B.C."/>
            <person name="Yang T.J."/>
            <person name="Lee Y.H."/>
            <person name="Bennetzen J.L."/>
            <person name="Choi D."/>
        </authorList>
    </citation>
    <scope>NUCLEOTIDE SEQUENCE [LARGE SCALE GENOMIC DNA]</scope>
    <source>
        <strain evidence="6">cv. CM334</strain>
    </source>
</reference>
<dbReference type="FunFam" id="1.25.40.10:FF:000454">
    <property type="entry name" value="Pentatricopeptide repeat-containing protein At3g47530"/>
    <property type="match status" value="1"/>
</dbReference>
<organism evidence="5 6">
    <name type="scientific">Capsicum annuum</name>
    <name type="common">Capsicum pepper</name>
    <dbReference type="NCBI Taxonomy" id="4072"/>
    <lineage>
        <taxon>Eukaryota</taxon>
        <taxon>Viridiplantae</taxon>
        <taxon>Streptophyta</taxon>
        <taxon>Embryophyta</taxon>
        <taxon>Tracheophyta</taxon>
        <taxon>Spermatophyta</taxon>
        <taxon>Magnoliopsida</taxon>
        <taxon>eudicotyledons</taxon>
        <taxon>Gunneridae</taxon>
        <taxon>Pentapetalae</taxon>
        <taxon>asterids</taxon>
        <taxon>lamiids</taxon>
        <taxon>Solanales</taxon>
        <taxon>Solanaceae</taxon>
        <taxon>Solanoideae</taxon>
        <taxon>Capsiceae</taxon>
        <taxon>Capsicum</taxon>
    </lineage>
</organism>
<dbReference type="FunFam" id="1.25.40.10:FF:000031">
    <property type="entry name" value="Pentatricopeptide repeat-containing protein mitochondrial"/>
    <property type="match status" value="1"/>
</dbReference>
<dbReference type="Gene3D" id="1.25.40.10">
    <property type="entry name" value="Tetratricopeptide repeat domain"/>
    <property type="match status" value="4"/>
</dbReference>
<dbReference type="GO" id="GO:0003723">
    <property type="term" value="F:RNA binding"/>
    <property type="evidence" value="ECO:0007669"/>
    <property type="project" value="InterPro"/>
</dbReference>
<dbReference type="Pfam" id="PF13041">
    <property type="entry name" value="PPR_2"/>
    <property type="match status" value="2"/>
</dbReference>
<dbReference type="GO" id="GO:0009451">
    <property type="term" value="P:RNA modification"/>
    <property type="evidence" value="ECO:0007669"/>
    <property type="project" value="InterPro"/>
</dbReference>
<dbReference type="InterPro" id="IPR032867">
    <property type="entry name" value="DYW_dom"/>
</dbReference>
<dbReference type="KEGG" id="cann:107862246"/>
<dbReference type="GO" id="GO:0008270">
    <property type="term" value="F:zinc ion binding"/>
    <property type="evidence" value="ECO:0007669"/>
    <property type="project" value="InterPro"/>
</dbReference>
<dbReference type="AlphaFoldDB" id="A0A1U8G5F5"/>
<comment type="similarity">
    <text evidence="1">Belongs to the PPR family. PCMP-H subfamily.</text>
</comment>
<dbReference type="Pfam" id="PF14432">
    <property type="entry name" value="DYW_deaminase"/>
    <property type="match status" value="1"/>
</dbReference>
<name>A0A1U8G5F5_CAPAN</name>
<dbReference type="EMBL" id="AYRZ02000003">
    <property type="protein sequence ID" value="PHT88353.1"/>
    <property type="molecule type" value="Genomic_DNA"/>
</dbReference>
<evidence type="ECO:0000256" key="2">
    <source>
        <dbReference type="ARBA" id="ARBA00022737"/>
    </source>
</evidence>
<feature type="repeat" description="PPR" evidence="3">
    <location>
        <begin position="228"/>
        <end position="258"/>
    </location>
</feature>
<dbReference type="InterPro" id="IPR002885">
    <property type="entry name" value="PPR_rpt"/>
</dbReference>
<gene>
    <name evidence="5" type="ORF">T459_10459</name>
</gene>
<evidence type="ECO:0000313" key="6">
    <source>
        <dbReference type="Proteomes" id="UP000222542"/>
    </source>
</evidence>
<dbReference type="PROSITE" id="PS51375">
    <property type="entry name" value="PPR"/>
    <property type="match status" value="4"/>
</dbReference>
<keyword evidence="2" id="KW-0677">Repeat</keyword>
<evidence type="ECO:0000256" key="1">
    <source>
        <dbReference type="ARBA" id="ARBA00006643"/>
    </source>
</evidence>
<dbReference type="Pfam" id="PF20431">
    <property type="entry name" value="E_motif"/>
    <property type="match status" value="1"/>
</dbReference>
<dbReference type="Pfam" id="PF01535">
    <property type="entry name" value="PPR"/>
    <property type="match status" value="3"/>
</dbReference>
<dbReference type="InterPro" id="IPR011990">
    <property type="entry name" value="TPR-like_helical_dom_sf"/>
</dbReference>
<proteinExistence type="inferred from homology"/>
<evidence type="ECO:0000256" key="3">
    <source>
        <dbReference type="PROSITE-ProRule" id="PRU00708"/>
    </source>
</evidence>
<reference evidence="5 6" key="1">
    <citation type="journal article" date="2014" name="Nat. Genet.">
        <title>Genome sequence of the hot pepper provides insights into the evolution of pungency in Capsicum species.</title>
        <authorList>
            <person name="Kim S."/>
            <person name="Park M."/>
            <person name="Yeom S.I."/>
            <person name="Kim Y.M."/>
            <person name="Lee J.M."/>
            <person name="Lee H.A."/>
            <person name="Seo E."/>
            <person name="Choi J."/>
            <person name="Cheong K."/>
            <person name="Kim K.T."/>
            <person name="Jung K."/>
            <person name="Lee G.W."/>
            <person name="Oh S.K."/>
            <person name="Bae C."/>
            <person name="Kim S.B."/>
            <person name="Lee H.Y."/>
            <person name="Kim S.Y."/>
            <person name="Kim M.S."/>
            <person name="Kang B.C."/>
            <person name="Jo Y.D."/>
            <person name="Yang H.B."/>
            <person name="Jeong H.J."/>
            <person name="Kang W.H."/>
            <person name="Kwon J.K."/>
            <person name="Shin C."/>
            <person name="Lim J.Y."/>
            <person name="Park J.H."/>
            <person name="Huh J.H."/>
            <person name="Kim J.S."/>
            <person name="Kim B.D."/>
            <person name="Cohen O."/>
            <person name="Paran I."/>
            <person name="Suh M.C."/>
            <person name="Lee S.B."/>
            <person name="Kim Y.K."/>
            <person name="Shin Y."/>
            <person name="Noh S.J."/>
            <person name="Park J."/>
            <person name="Seo Y.S."/>
            <person name="Kwon S.Y."/>
            <person name="Kim H.A."/>
            <person name="Park J.M."/>
            <person name="Kim H.J."/>
            <person name="Choi S.B."/>
            <person name="Bosland P.W."/>
            <person name="Reeves G."/>
            <person name="Jo S.H."/>
            <person name="Lee B.W."/>
            <person name="Cho H.T."/>
            <person name="Choi H.S."/>
            <person name="Lee M.S."/>
            <person name="Yu Y."/>
            <person name="Do Choi Y."/>
            <person name="Park B.S."/>
            <person name="van Deynze A."/>
            <person name="Ashrafi H."/>
            <person name="Hill T."/>
            <person name="Kim W.T."/>
            <person name="Pai H.S."/>
            <person name="Ahn H.K."/>
            <person name="Yeam I."/>
            <person name="Giovannoni J.J."/>
            <person name="Rose J.K."/>
            <person name="Sorensen I."/>
            <person name="Lee S.J."/>
            <person name="Kim R.W."/>
            <person name="Choi I.Y."/>
            <person name="Choi B.S."/>
            <person name="Lim J.S."/>
            <person name="Lee Y.H."/>
            <person name="Choi D."/>
        </authorList>
    </citation>
    <scope>NUCLEOTIDE SEQUENCE [LARGE SCALE GENOMIC DNA]</scope>
    <source>
        <strain evidence="6">cv. CM334</strain>
    </source>
</reference>
<sequence>MRVISSHRLSVSTFRYHSSHAAARVDHHPQPISLTTNFTSHLHTKKIARAVVDRSALLHTEKAEALISLIKSTSTKSHLLQIHAHLIRNSLFQHSIFFSPFLFRIALPPFRDLNYAKRVFSNFRKPDYFQYNVMIRAYGMSDSPEIGFQFYQEMLRFGVKPNSLTSSFVTSCCIKIWSLFGGLQIHARILRDGHQSDGRLLTTLMGFYSSKEKYSDACKLFDEMCKRDTIAWNVLISCYMRGKRTRDTLGVFDMMRSANDCQPDEVTCLMLLQACANLNALVFGEGVHRYCEEHGFDKAMNVRNALITMYSRCGCVEDAFEVFKGMAEKDVVSWTAMISGLASNGYGRDAIEAFREMQSAGVSPDDQTFTGVLSACSHSGLLDEGRMFFNSMSEEFGIPPNIHHYGCVVDLMGRAGMVNEAYNLINSMKVKPDATIWRTLLGACRIHRQADLGEQVIEHLIELKAQEAGDYVLLLNIYSSLGDWDKVMNVRKMMKDRGIQTNPACSTIEFGGEIHEFVANDSSHSRKTEIYEMLDEINQQLRMAGYVAEIVSELHNVGVEEKQIALSYHSEKLAIAFGVLSSPPGTSIRVAKDLRICVDCHNFAKMLSAVYNREVVIRDRNRFHHFREGRCSCNDYW</sequence>
<dbReference type="PANTHER" id="PTHR47926">
    <property type="entry name" value="PENTATRICOPEPTIDE REPEAT-CONTAINING PROTEIN"/>
    <property type="match status" value="1"/>
</dbReference>
<accession>A0A1U8G5F5</accession>
<keyword evidence="6" id="KW-1185">Reference proteome</keyword>
<evidence type="ECO:0000259" key="4">
    <source>
        <dbReference type="Pfam" id="PF14432"/>
    </source>
</evidence>
<feature type="repeat" description="PPR" evidence="3">
    <location>
        <begin position="127"/>
        <end position="161"/>
    </location>
</feature>
<dbReference type="Proteomes" id="UP000222542">
    <property type="component" value="Unassembled WGS sequence"/>
</dbReference>